<dbReference type="InterPro" id="IPR003593">
    <property type="entry name" value="AAA+_ATPase"/>
</dbReference>
<feature type="transmembrane region" description="Helical" evidence="7">
    <location>
        <begin position="1156"/>
        <end position="1177"/>
    </location>
</feature>
<evidence type="ECO:0000313" key="9">
    <source>
        <dbReference type="EMBL" id="CAD7241615.1"/>
    </source>
</evidence>
<evidence type="ECO:0000256" key="6">
    <source>
        <dbReference type="ARBA" id="ARBA00023136"/>
    </source>
</evidence>
<dbReference type="EMBL" id="CAJPEV010000155">
    <property type="protein sequence ID" value="CAG0881515.1"/>
    <property type="molecule type" value="Genomic_DNA"/>
</dbReference>
<keyword evidence="5 7" id="KW-1133">Transmembrane helix</keyword>
<dbReference type="GO" id="GO:0005319">
    <property type="term" value="F:lipid transporter activity"/>
    <property type="evidence" value="ECO:0007669"/>
    <property type="project" value="TreeGrafter"/>
</dbReference>
<feature type="transmembrane region" description="Helical" evidence="7">
    <location>
        <begin position="242"/>
        <end position="265"/>
    </location>
</feature>
<dbReference type="FunFam" id="3.40.50.300:FF:000933">
    <property type="entry name" value="ABC transporter A family member 7"/>
    <property type="match status" value="1"/>
</dbReference>
<evidence type="ECO:0000256" key="4">
    <source>
        <dbReference type="ARBA" id="ARBA00022840"/>
    </source>
</evidence>
<dbReference type="Gene3D" id="3.40.50.300">
    <property type="entry name" value="P-loop containing nucleotide triphosphate hydrolases"/>
    <property type="match status" value="2"/>
</dbReference>
<dbReference type="Pfam" id="PF23321">
    <property type="entry name" value="R1_ABCA1"/>
    <property type="match status" value="1"/>
</dbReference>
<dbReference type="InterPro" id="IPR056264">
    <property type="entry name" value="R2_ABCA1-4-like"/>
</dbReference>
<sequence>MAGVARKFVLLVWKNLLVRWRHPILTGLEVVIPILICVVTFLSYGECNIRTFRDEDDLLAFLELNNVLEGPDFVYVRGAVVFLGNTTDTSFDDEKLRYKIRTGWRISASLFASSFDQYRYKTKYYGDNYLNEFIPIELLVNSAWIRAKQGWGPFSKNLSEPIFREAMVALQQMPSSEDFPDTNIFILAIPLLTVACYLFLIPVQHLSIVRERQSGIKVCTSIKECIEIKELMKMMGMSRSQYWLSHFANGILSVILVSIIAIAYLSFIGCLPHSDKFLIFLLFFLFGLASLGSSCLVTTIFQRLSLTIPFAMFVTAGTSLLPAFSLAINIFPTEHLTLLALSSVAALCLLPNVALVFAFWIVGYFEKSGEGVRWENLFERTDFTSQITMGFFLIMLLADIFIYSVLTGYVDTVRPGKYGLAEPIYFFLKPSFWYPTEKSKSDLGETVRGNSPRRGQYFQEDLRNRKAGIEIVNLRKVYQTSRGGKVAVDGLSLSACEGDITVLLGHNGAGKTTTMSIITGGTALVNGYDIRRSMEKVRDSLGLCPQHCMLFPELTVAEHIFLFGQLRGLTKKESMNVGRRYADRILIPLGSLARNLSGDMKRKLSLIISLIGNTKVVILDEPTTGLDPEDRRIIWDILQEEKRDRTILLTTHYMEEADVLGDRIAIMAHGQLQCVGSSMFLKKHYGSGYTLTVTKTSDFQAGEVLSILQNSCPEAELRGSTGSEESYMLPSSTAQAFPSVLESLEKTKAQLGIRSFSISATTLEEVFLRVGEGADTEGGIKHTPAGLTDIHHASTSRLMGMEDKKRRNSLFVLQFKALLTKKFIHISRKWKLTIVQVIIPLGLVLGAQLAVKAAIPVSNPESFTLAMNVDIYGKNYVPYEVWPGLDEKLMKCFLDGLPGISTPEMTVCARLGAVLSAYPIPVKISEGENFIQYLWGVGTKDWLTYQAQYVIGGSLSRKERLINGTQNFTAFYQTAPLHSSGIAVNHVSDAMAKFILGTEHSILAYNQPLPDSFRGTLDDAISSFQGKTSDRLNEDEQIFSSIAFASMLGLGMSLFASSFALFPAEENESTSKQLQLMTGVRPEWYWVAHLMGDGVVFLVVCALVVGIMGGVDADDIFADSYGSLGSLVCLLLMYGFAALPFTYVFSFGFKNSGAAFTVHALVDVFLGVSLLTVELAFEHDIRTFPGIRKALGSLFPFFGFGHGILNLIQLAYENGRCEAIGNNVRSFLCSTPNITKYADLTVCCDNCMELPNGCFESKRYISLEGLNIGEAIIMLGCSGLFWFVCLFLLEHRHPQRLWGRLFAYSVAHDTETTQVDEDVLREEERIRDLFQKGDTKKDALLAVGLTKSFKRFVAVDRLNIGVHHGECFGLLGVNGAGKTTTFKMLTGEEVITSGGSCILGYSLGVDPRKYLSHLGYCPQFDALVNVMTAKETLLMYARLRGVPESVAEPHVDSLIDKLGLTEYKNKQCGTYSSGSKRKLCTAIAMVGEPTLLLLDEPTLGVDPVSRRKIWEALVDCTDKGQSIVLSSHSMEECEYLCHRLGIMVNGRFRCLGSPQYLKDKYCQGYSIKVKTKMSASAEKLEELKAFLVQTLGGSFLRDEYMGMLNFLVERRDVTWAQLFSIVRDMKTRFEDVVADSLVGETCLEDAFLSFTSG</sequence>
<dbReference type="GO" id="GO:0005524">
    <property type="term" value="F:ATP binding"/>
    <property type="evidence" value="ECO:0007669"/>
    <property type="project" value="UniProtKB-KW"/>
</dbReference>
<feature type="transmembrane region" description="Helical" evidence="7">
    <location>
        <begin position="1189"/>
        <end position="1212"/>
    </location>
</feature>
<dbReference type="GO" id="GO:0140359">
    <property type="term" value="F:ABC-type transporter activity"/>
    <property type="evidence" value="ECO:0007669"/>
    <property type="project" value="InterPro"/>
</dbReference>
<feature type="transmembrane region" description="Helical" evidence="7">
    <location>
        <begin position="383"/>
        <end position="406"/>
    </location>
</feature>
<feature type="transmembrane region" description="Helical" evidence="7">
    <location>
        <begin position="24"/>
        <end position="44"/>
    </location>
</feature>
<keyword evidence="6 7" id="KW-0472">Membrane</keyword>
<dbReference type="EMBL" id="LR899672">
    <property type="protein sequence ID" value="CAD7241615.1"/>
    <property type="molecule type" value="Genomic_DNA"/>
</dbReference>
<feature type="transmembrane region" description="Helical" evidence="7">
    <location>
        <begin position="1084"/>
        <end position="1109"/>
    </location>
</feature>
<dbReference type="Pfam" id="PF12698">
    <property type="entry name" value="ABC2_membrane_3"/>
    <property type="match status" value="2"/>
</dbReference>
<dbReference type="CDD" id="cd03263">
    <property type="entry name" value="ABC_subfamily_A"/>
    <property type="match status" value="2"/>
</dbReference>
<dbReference type="GO" id="GO:0016887">
    <property type="term" value="F:ATP hydrolysis activity"/>
    <property type="evidence" value="ECO:0007669"/>
    <property type="project" value="InterPro"/>
</dbReference>
<feature type="domain" description="ABC transporter" evidence="8">
    <location>
        <begin position="1340"/>
        <end position="1570"/>
    </location>
</feature>
<feature type="transmembrane region" description="Helical" evidence="7">
    <location>
        <begin position="337"/>
        <end position="362"/>
    </location>
</feature>
<evidence type="ECO:0000256" key="2">
    <source>
        <dbReference type="ARBA" id="ARBA00022692"/>
    </source>
</evidence>
<reference evidence="9" key="1">
    <citation type="submission" date="2020-11" db="EMBL/GenBank/DDBJ databases">
        <authorList>
            <person name="Tran Van P."/>
        </authorList>
    </citation>
    <scope>NUCLEOTIDE SEQUENCE</scope>
</reference>
<proteinExistence type="predicted"/>
<evidence type="ECO:0000256" key="3">
    <source>
        <dbReference type="ARBA" id="ARBA00022741"/>
    </source>
</evidence>
<feature type="transmembrane region" description="Helical" evidence="7">
    <location>
        <begin position="277"/>
        <end position="301"/>
    </location>
</feature>
<evidence type="ECO:0000256" key="5">
    <source>
        <dbReference type="ARBA" id="ARBA00022989"/>
    </source>
</evidence>
<accession>A0A7R8X2R7</accession>
<keyword evidence="4" id="KW-0067">ATP-binding</keyword>
<feature type="transmembrane region" description="Helical" evidence="7">
    <location>
        <begin position="308"/>
        <end position="331"/>
    </location>
</feature>
<evidence type="ECO:0000313" key="10">
    <source>
        <dbReference type="Proteomes" id="UP000677054"/>
    </source>
</evidence>
<dbReference type="FunFam" id="3.40.50.300:FF:002470">
    <property type="entry name" value="ABC transporter, putative"/>
    <property type="match status" value="1"/>
</dbReference>
<dbReference type="OrthoDB" id="6429129at2759"/>
<dbReference type="GO" id="GO:0016020">
    <property type="term" value="C:membrane"/>
    <property type="evidence" value="ECO:0007669"/>
    <property type="project" value="UniProtKB-SubCell"/>
</dbReference>
<organism evidence="9">
    <name type="scientific">Darwinula stevensoni</name>
    <dbReference type="NCBI Taxonomy" id="69355"/>
    <lineage>
        <taxon>Eukaryota</taxon>
        <taxon>Metazoa</taxon>
        <taxon>Ecdysozoa</taxon>
        <taxon>Arthropoda</taxon>
        <taxon>Crustacea</taxon>
        <taxon>Oligostraca</taxon>
        <taxon>Ostracoda</taxon>
        <taxon>Podocopa</taxon>
        <taxon>Podocopida</taxon>
        <taxon>Darwinulocopina</taxon>
        <taxon>Darwinuloidea</taxon>
        <taxon>Darwinulidae</taxon>
        <taxon>Darwinula</taxon>
    </lineage>
</organism>
<feature type="transmembrane region" description="Helical" evidence="7">
    <location>
        <begin position="1038"/>
        <end position="1064"/>
    </location>
</feature>
<dbReference type="SUPFAM" id="SSF52540">
    <property type="entry name" value="P-loop containing nucleoside triphosphate hydrolases"/>
    <property type="match status" value="2"/>
</dbReference>
<dbReference type="InterPro" id="IPR013525">
    <property type="entry name" value="ABC2_TM"/>
</dbReference>
<dbReference type="InterPro" id="IPR003439">
    <property type="entry name" value="ABC_transporter-like_ATP-bd"/>
</dbReference>
<dbReference type="PANTHER" id="PTHR19229">
    <property type="entry name" value="ATP-BINDING CASSETTE TRANSPORTER SUBFAMILY A ABCA"/>
    <property type="match status" value="1"/>
</dbReference>
<evidence type="ECO:0000256" key="1">
    <source>
        <dbReference type="ARBA" id="ARBA00004141"/>
    </source>
</evidence>
<dbReference type="InterPro" id="IPR026082">
    <property type="entry name" value="ABCA"/>
</dbReference>
<dbReference type="PANTHER" id="PTHR19229:SF250">
    <property type="entry name" value="ABC TRANSPORTER DOMAIN-CONTAINING PROTEIN-RELATED"/>
    <property type="match status" value="1"/>
</dbReference>
<dbReference type="Pfam" id="PF00005">
    <property type="entry name" value="ABC_tran"/>
    <property type="match status" value="2"/>
</dbReference>
<dbReference type="PROSITE" id="PS50893">
    <property type="entry name" value="ABC_TRANSPORTER_2"/>
    <property type="match status" value="2"/>
</dbReference>
<evidence type="ECO:0000256" key="7">
    <source>
        <dbReference type="SAM" id="Phobius"/>
    </source>
</evidence>
<dbReference type="SMART" id="SM00382">
    <property type="entry name" value="AAA"/>
    <property type="match status" value="2"/>
</dbReference>
<dbReference type="InterPro" id="IPR027417">
    <property type="entry name" value="P-loop_NTPase"/>
</dbReference>
<keyword evidence="3" id="KW-0547">Nucleotide-binding</keyword>
<protein>
    <recommendedName>
        <fullName evidence="8">ABC transporter domain-containing protein</fullName>
    </recommendedName>
</protein>
<feature type="transmembrane region" description="Helical" evidence="7">
    <location>
        <begin position="1121"/>
        <end position="1144"/>
    </location>
</feature>
<keyword evidence="2 7" id="KW-0812">Transmembrane</keyword>
<comment type="subcellular location">
    <subcellularLocation>
        <location evidence="1">Membrane</location>
        <topology evidence="1">Multi-pass membrane protein</topology>
    </subcellularLocation>
</comment>
<keyword evidence="10" id="KW-1185">Reference proteome</keyword>
<feature type="domain" description="ABC transporter" evidence="8">
    <location>
        <begin position="469"/>
        <end position="694"/>
    </location>
</feature>
<name>A0A7R8X2R7_9CRUS</name>
<gene>
    <name evidence="9" type="ORF">DSTB1V02_LOCUS1601</name>
</gene>
<feature type="transmembrane region" description="Helical" evidence="7">
    <location>
        <begin position="184"/>
        <end position="203"/>
    </location>
</feature>
<feature type="transmembrane region" description="Helical" evidence="7">
    <location>
        <begin position="1271"/>
        <end position="1289"/>
    </location>
</feature>
<dbReference type="Proteomes" id="UP000677054">
    <property type="component" value="Unassembled WGS sequence"/>
</dbReference>
<evidence type="ECO:0000259" key="8">
    <source>
        <dbReference type="PROSITE" id="PS50893"/>
    </source>
</evidence>